<reference evidence="1" key="1">
    <citation type="journal article" date="2023" name="GigaByte">
        <title>Genome assembly of the bearded iris, Iris pallida Lam.</title>
        <authorList>
            <person name="Bruccoleri R.E."/>
            <person name="Oakeley E.J."/>
            <person name="Faust A.M.E."/>
            <person name="Altorfer M."/>
            <person name="Dessus-Babus S."/>
            <person name="Burckhardt D."/>
            <person name="Oertli M."/>
            <person name="Naumann U."/>
            <person name="Petersen F."/>
            <person name="Wong J."/>
        </authorList>
    </citation>
    <scope>NUCLEOTIDE SEQUENCE</scope>
    <source>
        <strain evidence="1">GSM-AAB239-AS_SAM_17_03QT</strain>
    </source>
</reference>
<sequence>MDRISAVVACGGSDPDELSEQIRTVISGLARSESKVLLLLEWRWRLATLASGSRSSSRHRSVAMTT</sequence>
<evidence type="ECO:0000313" key="1">
    <source>
        <dbReference type="EMBL" id="KAJ6839938.1"/>
    </source>
</evidence>
<protein>
    <submittedName>
        <fullName evidence="1">Uncharacterized protein</fullName>
    </submittedName>
</protein>
<dbReference type="EMBL" id="JANAVB010009598">
    <property type="protein sequence ID" value="KAJ6839938.1"/>
    <property type="molecule type" value="Genomic_DNA"/>
</dbReference>
<proteinExistence type="predicted"/>
<keyword evidence="2" id="KW-1185">Reference proteome</keyword>
<gene>
    <name evidence="1" type="ORF">M6B38_311180</name>
</gene>
<dbReference type="AlphaFoldDB" id="A0AAX6HGX2"/>
<accession>A0AAX6HGX2</accession>
<evidence type="ECO:0000313" key="2">
    <source>
        <dbReference type="Proteomes" id="UP001140949"/>
    </source>
</evidence>
<comment type="caution">
    <text evidence="1">The sequence shown here is derived from an EMBL/GenBank/DDBJ whole genome shotgun (WGS) entry which is preliminary data.</text>
</comment>
<dbReference type="Proteomes" id="UP001140949">
    <property type="component" value="Unassembled WGS sequence"/>
</dbReference>
<reference evidence="1" key="2">
    <citation type="submission" date="2023-04" db="EMBL/GenBank/DDBJ databases">
        <authorList>
            <person name="Bruccoleri R.E."/>
            <person name="Oakeley E.J."/>
            <person name="Faust A.-M."/>
            <person name="Dessus-Babus S."/>
            <person name="Altorfer M."/>
            <person name="Burckhardt D."/>
            <person name="Oertli M."/>
            <person name="Naumann U."/>
            <person name="Petersen F."/>
            <person name="Wong J."/>
        </authorList>
    </citation>
    <scope>NUCLEOTIDE SEQUENCE</scope>
    <source>
        <strain evidence="1">GSM-AAB239-AS_SAM_17_03QT</strain>
        <tissue evidence="1">Leaf</tissue>
    </source>
</reference>
<organism evidence="1 2">
    <name type="scientific">Iris pallida</name>
    <name type="common">Sweet iris</name>
    <dbReference type="NCBI Taxonomy" id="29817"/>
    <lineage>
        <taxon>Eukaryota</taxon>
        <taxon>Viridiplantae</taxon>
        <taxon>Streptophyta</taxon>
        <taxon>Embryophyta</taxon>
        <taxon>Tracheophyta</taxon>
        <taxon>Spermatophyta</taxon>
        <taxon>Magnoliopsida</taxon>
        <taxon>Liliopsida</taxon>
        <taxon>Asparagales</taxon>
        <taxon>Iridaceae</taxon>
        <taxon>Iridoideae</taxon>
        <taxon>Irideae</taxon>
        <taxon>Iris</taxon>
    </lineage>
</organism>
<name>A0AAX6HGX2_IRIPA</name>